<sequence length="191" mass="19510">MLAFIASSVLQSVAISSRSVIPKSRGGPRTDGMRHTEASDFAPSMHADIGASPSSSDCGHPRLEASTPRDLPARPTPSAHLATATGAQGEGRPTQTGVETAINRRRRQSARTAGTGPTNSAHFSRQGDILTSRAKGKLSHTACASVRPSSLLSSLGFAPPSSACEHSSATVCAGGTSNVEATEMVQSGNSS</sequence>
<protein>
    <submittedName>
        <fullName evidence="2">Uncharacterized protein</fullName>
    </submittedName>
</protein>
<evidence type="ECO:0000313" key="2">
    <source>
        <dbReference type="EMBL" id="EMD33847.1"/>
    </source>
</evidence>
<proteinExistence type="predicted"/>
<evidence type="ECO:0000256" key="1">
    <source>
        <dbReference type="SAM" id="MobiDB-lite"/>
    </source>
</evidence>
<dbReference type="Proteomes" id="UP000016930">
    <property type="component" value="Unassembled WGS sequence"/>
</dbReference>
<gene>
    <name evidence="2" type="ORF">CERSUDRAFT_98391</name>
</gene>
<keyword evidence="3" id="KW-1185">Reference proteome</keyword>
<reference evidence="2 3" key="1">
    <citation type="journal article" date="2012" name="Proc. Natl. Acad. Sci. U.S.A.">
        <title>Comparative genomics of Ceriporiopsis subvermispora and Phanerochaete chrysosporium provide insight into selective ligninolysis.</title>
        <authorList>
            <person name="Fernandez-Fueyo E."/>
            <person name="Ruiz-Duenas F.J."/>
            <person name="Ferreira P."/>
            <person name="Floudas D."/>
            <person name="Hibbett D.S."/>
            <person name="Canessa P."/>
            <person name="Larrondo L.F."/>
            <person name="James T.Y."/>
            <person name="Seelenfreund D."/>
            <person name="Lobos S."/>
            <person name="Polanco R."/>
            <person name="Tello M."/>
            <person name="Honda Y."/>
            <person name="Watanabe T."/>
            <person name="Watanabe T."/>
            <person name="Ryu J.S."/>
            <person name="Kubicek C.P."/>
            <person name="Schmoll M."/>
            <person name="Gaskell J."/>
            <person name="Hammel K.E."/>
            <person name="St John F.J."/>
            <person name="Vanden Wymelenberg A."/>
            <person name="Sabat G."/>
            <person name="Splinter BonDurant S."/>
            <person name="Syed K."/>
            <person name="Yadav J.S."/>
            <person name="Doddapaneni H."/>
            <person name="Subramanian V."/>
            <person name="Lavin J.L."/>
            <person name="Oguiza J.A."/>
            <person name="Perez G."/>
            <person name="Pisabarro A.G."/>
            <person name="Ramirez L."/>
            <person name="Santoyo F."/>
            <person name="Master E."/>
            <person name="Coutinho P.M."/>
            <person name="Henrissat B."/>
            <person name="Lombard V."/>
            <person name="Magnuson J.K."/>
            <person name="Kuees U."/>
            <person name="Hori C."/>
            <person name="Igarashi K."/>
            <person name="Samejima M."/>
            <person name="Held B.W."/>
            <person name="Barry K.W."/>
            <person name="LaButti K.M."/>
            <person name="Lapidus A."/>
            <person name="Lindquist E.A."/>
            <person name="Lucas S.M."/>
            <person name="Riley R."/>
            <person name="Salamov A.A."/>
            <person name="Hoffmeister D."/>
            <person name="Schwenk D."/>
            <person name="Hadar Y."/>
            <person name="Yarden O."/>
            <person name="de Vries R.P."/>
            <person name="Wiebenga A."/>
            <person name="Stenlid J."/>
            <person name="Eastwood D."/>
            <person name="Grigoriev I.V."/>
            <person name="Berka R.M."/>
            <person name="Blanchette R.A."/>
            <person name="Kersten P."/>
            <person name="Martinez A.T."/>
            <person name="Vicuna R."/>
            <person name="Cullen D."/>
        </authorList>
    </citation>
    <scope>NUCLEOTIDE SEQUENCE [LARGE SCALE GENOMIC DNA]</scope>
    <source>
        <strain evidence="2 3">B</strain>
    </source>
</reference>
<name>M2R6K5_CERS8</name>
<evidence type="ECO:0000313" key="3">
    <source>
        <dbReference type="Proteomes" id="UP000016930"/>
    </source>
</evidence>
<dbReference type="HOGENOM" id="CLU_1421256_0_0_1"/>
<feature type="compositionally biased region" description="Polar residues" evidence="1">
    <location>
        <begin position="110"/>
        <end position="123"/>
    </location>
</feature>
<accession>M2R6K5</accession>
<dbReference type="EMBL" id="KB445805">
    <property type="protein sequence ID" value="EMD33847.1"/>
    <property type="molecule type" value="Genomic_DNA"/>
</dbReference>
<feature type="region of interest" description="Disordered" evidence="1">
    <location>
        <begin position="44"/>
        <end position="127"/>
    </location>
</feature>
<organism evidence="2 3">
    <name type="scientific">Ceriporiopsis subvermispora (strain B)</name>
    <name type="common">White-rot fungus</name>
    <name type="synonym">Gelatoporia subvermispora</name>
    <dbReference type="NCBI Taxonomy" id="914234"/>
    <lineage>
        <taxon>Eukaryota</taxon>
        <taxon>Fungi</taxon>
        <taxon>Dikarya</taxon>
        <taxon>Basidiomycota</taxon>
        <taxon>Agaricomycotina</taxon>
        <taxon>Agaricomycetes</taxon>
        <taxon>Polyporales</taxon>
        <taxon>Gelatoporiaceae</taxon>
        <taxon>Gelatoporia</taxon>
    </lineage>
</organism>
<dbReference type="AlphaFoldDB" id="M2R6K5"/>